<sequence length="169" mass="18261">MGLPPILKNMNGFLDGVSLAGAIAEVTIPTLARTFEDYRGGGMDGNIGIDMGQENIEFEWKLGGHITAGYGSYAAQTHDATMIRWVGAYQDDGTGLLKVVEIVVRGRHQEIAPGTGKAGEKSEETFKTRASFYQMSVDGAEIIYIDIPNMVCRVNGNDRMAEMRAALGI</sequence>
<dbReference type="Proteomes" id="UP001138540">
    <property type="component" value="Unassembled WGS sequence"/>
</dbReference>
<name>A0ABR6NDI7_9SPHN</name>
<keyword evidence="2" id="KW-1185">Reference proteome</keyword>
<accession>A0ABR6NDI7</accession>
<dbReference type="EMBL" id="JACHKA010000001">
    <property type="protein sequence ID" value="MBB5985320.1"/>
    <property type="molecule type" value="Genomic_DNA"/>
</dbReference>
<dbReference type="Pfam" id="PF04985">
    <property type="entry name" value="Phage_tube"/>
    <property type="match status" value="1"/>
</dbReference>
<organism evidence="1 2">
    <name type="scientific">Sphingobium lignivorans</name>
    <dbReference type="NCBI Taxonomy" id="2735886"/>
    <lineage>
        <taxon>Bacteria</taxon>
        <taxon>Pseudomonadati</taxon>
        <taxon>Pseudomonadota</taxon>
        <taxon>Alphaproteobacteria</taxon>
        <taxon>Sphingomonadales</taxon>
        <taxon>Sphingomonadaceae</taxon>
        <taxon>Sphingobium</taxon>
    </lineage>
</organism>
<dbReference type="NCBIfam" id="TIGR01611">
    <property type="entry name" value="tail_tube"/>
    <property type="match status" value="1"/>
</dbReference>
<dbReference type="InterPro" id="IPR006498">
    <property type="entry name" value="Tail_tube"/>
</dbReference>
<proteinExistence type="predicted"/>
<reference evidence="1 2" key="1">
    <citation type="submission" date="2020-08" db="EMBL/GenBank/DDBJ databases">
        <title>Exploring microbial biodiversity for novel pathways involved in the catabolism of aromatic compounds derived from lignin.</title>
        <authorList>
            <person name="Elkins J."/>
        </authorList>
    </citation>
    <scope>NUCLEOTIDE SEQUENCE [LARGE SCALE GENOMIC DNA]</scope>
    <source>
        <strain evidence="1 2">B1D3A</strain>
    </source>
</reference>
<evidence type="ECO:0000313" key="1">
    <source>
        <dbReference type="EMBL" id="MBB5985320.1"/>
    </source>
</evidence>
<gene>
    <name evidence="1" type="ORF">HNP60_001294</name>
</gene>
<evidence type="ECO:0000313" key="2">
    <source>
        <dbReference type="Proteomes" id="UP001138540"/>
    </source>
</evidence>
<protein>
    <recommendedName>
        <fullName evidence="3">Phage major tail tube protein</fullName>
    </recommendedName>
</protein>
<evidence type="ECO:0008006" key="3">
    <source>
        <dbReference type="Google" id="ProtNLM"/>
    </source>
</evidence>
<dbReference type="RefSeq" id="WP_184151553.1">
    <property type="nucleotide sequence ID" value="NZ_JACHKA010000001.1"/>
</dbReference>
<comment type="caution">
    <text evidence="1">The sequence shown here is derived from an EMBL/GenBank/DDBJ whole genome shotgun (WGS) entry which is preliminary data.</text>
</comment>